<keyword evidence="3" id="KW-1185">Reference proteome</keyword>
<evidence type="ECO:0000256" key="1">
    <source>
        <dbReference type="SAM" id="MobiDB-lite"/>
    </source>
</evidence>
<feature type="region of interest" description="Disordered" evidence="1">
    <location>
        <begin position="212"/>
        <end position="273"/>
    </location>
</feature>
<evidence type="ECO:0000313" key="3">
    <source>
        <dbReference type="Proteomes" id="UP000749293"/>
    </source>
</evidence>
<feature type="compositionally biased region" description="Low complexity" evidence="1">
    <location>
        <begin position="114"/>
        <end position="126"/>
    </location>
</feature>
<dbReference type="GeneID" id="55973869"/>
<accession>A0A9P4YUR0</accession>
<name>A0A9P4YUR0_9HYPO</name>
<feature type="compositionally biased region" description="Low complexity" evidence="1">
    <location>
        <begin position="512"/>
        <end position="534"/>
    </location>
</feature>
<dbReference type="RefSeq" id="XP_035320705.1">
    <property type="nucleotide sequence ID" value="XM_035469611.1"/>
</dbReference>
<feature type="region of interest" description="Disordered" evidence="1">
    <location>
        <begin position="392"/>
        <end position="424"/>
    </location>
</feature>
<feature type="compositionally biased region" description="Basic and acidic residues" evidence="1">
    <location>
        <begin position="563"/>
        <end position="574"/>
    </location>
</feature>
<feature type="region of interest" description="Disordered" evidence="1">
    <location>
        <begin position="80"/>
        <end position="181"/>
    </location>
</feature>
<feature type="compositionally biased region" description="Basic residues" evidence="1">
    <location>
        <begin position="127"/>
        <end position="141"/>
    </location>
</feature>
<proteinExistence type="predicted"/>
<dbReference type="EMBL" id="JAANYQ010000010">
    <property type="protein sequence ID" value="KAF4122053.1"/>
    <property type="molecule type" value="Genomic_DNA"/>
</dbReference>
<comment type="caution">
    <text evidence="2">The sequence shown here is derived from an EMBL/GenBank/DDBJ whole genome shotgun (WGS) entry which is preliminary data.</text>
</comment>
<dbReference type="OrthoDB" id="5402307at2759"/>
<feature type="compositionally biased region" description="Basic and acidic residues" evidence="1">
    <location>
        <begin position="256"/>
        <end position="273"/>
    </location>
</feature>
<gene>
    <name evidence="2" type="ORF">GMORB2_7646</name>
</gene>
<evidence type="ECO:0000313" key="2">
    <source>
        <dbReference type="EMBL" id="KAF4122053.1"/>
    </source>
</evidence>
<dbReference type="AlphaFoldDB" id="A0A9P4YUR0"/>
<organism evidence="2 3">
    <name type="scientific">Geosmithia morbida</name>
    <dbReference type="NCBI Taxonomy" id="1094350"/>
    <lineage>
        <taxon>Eukaryota</taxon>
        <taxon>Fungi</taxon>
        <taxon>Dikarya</taxon>
        <taxon>Ascomycota</taxon>
        <taxon>Pezizomycotina</taxon>
        <taxon>Sordariomycetes</taxon>
        <taxon>Hypocreomycetidae</taxon>
        <taxon>Hypocreales</taxon>
        <taxon>Bionectriaceae</taxon>
        <taxon>Geosmithia</taxon>
    </lineage>
</organism>
<sequence length="607" mass="66546">MPLEQTVTIVNNSGKIISTGKQLLNIFKEAKGAYQEKKAQVKTEKAQLQRARTFESYAPAHSHHPRDQYADYYEAYDDYDEKDDYFSPNPHHRHGPSRSRSVHEAGPPPRSSRRSAAGSVSGSAVSRPRRHHSTREHRGARSARPALTENNLKTLSEVSSTAPSQRAPAMSAGGGGGASAYHRSPYAETQYDARNYAVAERYPSNFYVGRRSSVGDAHGHPESAYRSPPSTPESDRQGRRKSIDMNLAYGDVPPDLEDRIELDPDRQEEAKEKEARDLVNKVETILDEVQCVRHSANHTITHLQKNPDSAAAVALTLAELSSIVTKMSPAFLSVLKSSSPAVFGLLASPQFLIGTAAVAGVTVVMFGGWKIFKKVQEAQAARQALAYESRPALPMSPSSEYPGHQEPAYDYGPTPTRRGAPTAYSDGVDEALVFQKEEMEVGGDVLDDDLSAIDSWRRGIIPDFGEAESADMELITPQAERARLKAIRREKGYDKDDDFDAKSRYTAKTSRTAKTGKTSSKPTSASKPKASSSSKTEKKSGGSSKVGAGGGKSKVPTKSPFRAIEDGRNQKDDAFNMVIRPKGERQSNMLKALFKNQKDKEKDFVRV</sequence>
<feature type="compositionally biased region" description="Polar residues" evidence="1">
    <location>
        <begin position="148"/>
        <end position="164"/>
    </location>
</feature>
<feature type="compositionally biased region" description="Basic and acidic residues" evidence="1">
    <location>
        <begin position="233"/>
        <end position="243"/>
    </location>
</feature>
<dbReference type="Proteomes" id="UP000749293">
    <property type="component" value="Unassembled WGS sequence"/>
</dbReference>
<feature type="region of interest" description="Disordered" evidence="1">
    <location>
        <begin position="504"/>
        <end position="583"/>
    </location>
</feature>
<protein>
    <submittedName>
        <fullName evidence="2">Uncharacterized protein</fullName>
    </submittedName>
</protein>
<reference evidence="2" key="1">
    <citation type="submission" date="2020-03" db="EMBL/GenBank/DDBJ databases">
        <title>Site-based positive gene gene selection in Geosmithia morbida across the United States reveals a broad range of putative effectors and factors for local host and environmental adapation.</title>
        <authorList>
            <person name="Onufrak A."/>
            <person name="Murdoch R.W."/>
            <person name="Gazis R."/>
            <person name="Huff M."/>
            <person name="Staton M."/>
            <person name="Klingeman W."/>
            <person name="Hadziabdic D."/>
        </authorList>
    </citation>
    <scope>NUCLEOTIDE SEQUENCE</scope>
    <source>
        <strain evidence="2">1262</strain>
    </source>
</reference>